<gene>
    <name evidence="1" type="ORF">S01H4_47404</name>
</gene>
<name>X1DRE5_9ZZZZ</name>
<organism evidence="1">
    <name type="scientific">marine sediment metagenome</name>
    <dbReference type="NCBI Taxonomy" id="412755"/>
    <lineage>
        <taxon>unclassified sequences</taxon>
        <taxon>metagenomes</taxon>
        <taxon>ecological metagenomes</taxon>
    </lineage>
</organism>
<accession>X1DRE5</accession>
<feature type="non-terminal residue" evidence="1">
    <location>
        <position position="1"/>
    </location>
</feature>
<reference evidence="1" key="1">
    <citation type="journal article" date="2014" name="Front. Microbiol.">
        <title>High frequency of phylogenetically diverse reductive dehalogenase-homologous genes in deep subseafloor sedimentary metagenomes.</title>
        <authorList>
            <person name="Kawai M."/>
            <person name="Futagami T."/>
            <person name="Toyoda A."/>
            <person name="Takaki Y."/>
            <person name="Nishi S."/>
            <person name="Hori S."/>
            <person name="Arai W."/>
            <person name="Tsubouchi T."/>
            <person name="Morono Y."/>
            <person name="Uchiyama I."/>
            <person name="Ito T."/>
            <person name="Fujiyama A."/>
            <person name="Inagaki F."/>
            <person name="Takami H."/>
        </authorList>
    </citation>
    <scope>NUCLEOTIDE SEQUENCE</scope>
    <source>
        <strain evidence="1">Expedition CK06-06</strain>
    </source>
</reference>
<feature type="non-terminal residue" evidence="1">
    <location>
        <position position="278"/>
    </location>
</feature>
<dbReference type="AlphaFoldDB" id="X1DRE5"/>
<dbReference type="EMBL" id="BART01026609">
    <property type="protein sequence ID" value="GAG98951.1"/>
    <property type="molecule type" value="Genomic_DNA"/>
</dbReference>
<dbReference type="NCBIfam" id="NF033652">
    <property type="entry name" value="LbtU_sider_porin"/>
    <property type="match status" value="1"/>
</dbReference>
<evidence type="ECO:0000313" key="1">
    <source>
        <dbReference type="EMBL" id="GAG98951.1"/>
    </source>
</evidence>
<sequence length="278" mass="30393">ASFAAAQKNTTPPKDSITDHLKSLYFPFAPWVMASPYIGGRASYDPSDLITFWPTQNEDLKILQQRSKIENLLKEKHIPAPDRPLIDLSGYVEGLGLVGKDYNHDSVSDINLSGAELDVLAKINSWSTAFMAFAYDDKPPMYGTRASNSRVFIDRGFLTIGSLNRCPLYGSVGQFFAPFGDYNNYMFSSPLTEVIFRDKQRAALLGFNKYGIYASVVALHGDSYTGSDNNTVNNWGANLGYKCGCTNFEADIGAGYIANTADADGMQTTSAADGQFQG</sequence>
<protein>
    <submittedName>
        <fullName evidence="1">Uncharacterized protein</fullName>
    </submittedName>
</protein>
<proteinExistence type="predicted"/>
<comment type="caution">
    <text evidence="1">The sequence shown here is derived from an EMBL/GenBank/DDBJ whole genome shotgun (WGS) entry which is preliminary data.</text>
</comment>